<protein>
    <submittedName>
        <fullName evidence="2">Uncharacterized protein</fullName>
    </submittedName>
</protein>
<reference evidence="2 3" key="1">
    <citation type="submission" date="2021-06" db="EMBL/GenBank/DDBJ databases">
        <title>Caerostris extrusa draft genome.</title>
        <authorList>
            <person name="Kono N."/>
            <person name="Arakawa K."/>
        </authorList>
    </citation>
    <scope>NUCLEOTIDE SEQUENCE [LARGE SCALE GENOMIC DNA]</scope>
</reference>
<comment type="caution">
    <text evidence="2">The sequence shown here is derived from an EMBL/GenBank/DDBJ whole genome shotgun (WGS) entry which is preliminary data.</text>
</comment>
<organism evidence="2 3">
    <name type="scientific">Caerostris extrusa</name>
    <name type="common">Bark spider</name>
    <name type="synonym">Caerostris bankana</name>
    <dbReference type="NCBI Taxonomy" id="172846"/>
    <lineage>
        <taxon>Eukaryota</taxon>
        <taxon>Metazoa</taxon>
        <taxon>Ecdysozoa</taxon>
        <taxon>Arthropoda</taxon>
        <taxon>Chelicerata</taxon>
        <taxon>Arachnida</taxon>
        <taxon>Araneae</taxon>
        <taxon>Araneomorphae</taxon>
        <taxon>Entelegynae</taxon>
        <taxon>Araneoidea</taxon>
        <taxon>Araneidae</taxon>
        <taxon>Caerostris</taxon>
    </lineage>
</organism>
<feature type="region of interest" description="Disordered" evidence="1">
    <location>
        <begin position="190"/>
        <end position="224"/>
    </location>
</feature>
<dbReference type="Proteomes" id="UP001054945">
    <property type="component" value="Unassembled WGS sequence"/>
</dbReference>
<proteinExistence type="predicted"/>
<evidence type="ECO:0000313" key="3">
    <source>
        <dbReference type="Proteomes" id="UP001054945"/>
    </source>
</evidence>
<evidence type="ECO:0000313" key="2">
    <source>
        <dbReference type="EMBL" id="GIY23322.1"/>
    </source>
</evidence>
<name>A0AAV4RT95_CAEEX</name>
<dbReference type="EMBL" id="BPLR01008262">
    <property type="protein sequence ID" value="GIY23322.1"/>
    <property type="molecule type" value="Genomic_DNA"/>
</dbReference>
<feature type="compositionally biased region" description="Basic and acidic residues" evidence="1">
    <location>
        <begin position="45"/>
        <end position="62"/>
    </location>
</feature>
<gene>
    <name evidence="2" type="ORF">CEXT_243911</name>
</gene>
<keyword evidence="3" id="KW-1185">Reference proteome</keyword>
<sequence>MLERPTLEAVKYQFLETHTFEGKHVQIDQLRIGPPSSPDQGTASQHEHRAADEGAHAEHGDGEGQVAGVDLELSAVGDMVQCRYGPGDADTQKHIDSIAASYIPDGGVGVLVVHGGHLAGEGVCEDSHKRVEIKEVYSFKVDTWIGGDGIQKVCFENAILLVETKTSSSRDSPGTLVPRATNEMAVTESLSPTVHPKWEARSPHQGCQHADRRNAGDEARPTAQTVCDETQLKTMGIIYYLHMRKHC</sequence>
<feature type="region of interest" description="Disordered" evidence="1">
    <location>
        <begin position="30"/>
        <end position="63"/>
    </location>
</feature>
<accession>A0AAV4RT95</accession>
<feature type="compositionally biased region" description="Basic and acidic residues" evidence="1">
    <location>
        <begin position="209"/>
        <end position="220"/>
    </location>
</feature>
<dbReference type="AlphaFoldDB" id="A0AAV4RT95"/>
<evidence type="ECO:0000256" key="1">
    <source>
        <dbReference type="SAM" id="MobiDB-lite"/>
    </source>
</evidence>